<evidence type="ECO:0000259" key="6">
    <source>
        <dbReference type="Pfam" id="PF00330"/>
    </source>
</evidence>
<dbReference type="InterPro" id="IPR036008">
    <property type="entry name" value="Aconitase_4Fe-4S_dom"/>
</dbReference>
<dbReference type="AlphaFoldDB" id="A0A9E7R2M4"/>
<protein>
    <submittedName>
        <fullName evidence="7">Aconitase/3-isopropylmalate dehydratase large subunit family protein</fullName>
        <ecNumber evidence="7">4.2.1.33</ecNumber>
    </submittedName>
</protein>
<dbReference type="SUPFAM" id="SSF53732">
    <property type="entry name" value="Aconitase iron-sulfur domain"/>
    <property type="match status" value="1"/>
</dbReference>
<evidence type="ECO:0000313" key="8">
    <source>
        <dbReference type="Proteomes" id="UP001057580"/>
    </source>
</evidence>
<dbReference type="GO" id="GO:0051539">
    <property type="term" value="F:4 iron, 4 sulfur cluster binding"/>
    <property type="evidence" value="ECO:0007669"/>
    <property type="project" value="UniProtKB-KW"/>
</dbReference>
<dbReference type="InterPro" id="IPR015931">
    <property type="entry name" value="Acnase/IPM_dHydase_lsu_aba_1/3"/>
</dbReference>
<evidence type="ECO:0000256" key="2">
    <source>
        <dbReference type="ARBA" id="ARBA00022723"/>
    </source>
</evidence>
<dbReference type="GO" id="GO:0003861">
    <property type="term" value="F:3-isopropylmalate dehydratase activity"/>
    <property type="evidence" value="ECO:0007669"/>
    <property type="project" value="UniProtKB-EC"/>
</dbReference>
<name>A0A9E7R2M4_9EURY</name>
<keyword evidence="8" id="KW-1185">Reference proteome</keyword>
<dbReference type="GeneID" id="74944860"/>
<keyword evidence="1" id="KW-0004">4Fe-4S</keyword>
<accession>A0A9E7R2M4</accession>
<dbReference type="NCBIfam" id="TIGR02086">
    <property type="entry name" value="IPMI_arch"/>
    <property type="match status" value="1"/>
</dbReference>
<dbReference type="GO" id="GO:0009098">
    <property type="term" value="P:L-leucine biosynthetic process"/>
    <property type="evidence" value="ECO:0007669"/>
    <property type="project" value="InterPro"/>
</dbReference>
<keyword evidence="2" id="KW-0479">Metal-binding</keyword>
<dbReference type="PANTHER" id="PTHR43822:SF2">
    <property type="entry name" value="HOMOACONITASE, MITOCHONDRIAL"/>
    <property type="match status" value="1"/>
</dbReference>
<dbReference type="KEGG" id="ssai:N0B31_20520"/>
<gene>
    <name evidence="7" type="ORF">N0B31_20520</name>
</gene>
<dbReference type="PRINTS" id="PR00415">
    <property type="entry name" value="ACONITASE"/>
</dbReference>
<dbReference type="EMBL" id="CP104003">
    <property type="protein sequence ID" value="UWM54492.1"/>
    <property type="molecule type" value="Genomic_DNA"/>
</dbReference>
<dbReference type="Gene3D" id="3.30.499.10">
    <property type="entry name" value="Aconitase, domain 3"/>
    <property type="match status" value="2"/>
</dbReference>
<keyword evidence="4" id="KW-0411">Iron-sulfur</keyword>
<dbReference type="NCBIfam" id="NF001614">
    <property type="entry name" value="PRK00402.1"/>
    <property type="match status" value="1"/>
</dbReference>
<dbReference type="InterPro" id="IPR006251">
    <property type="entry name" value="Homoacnase/IPMdehydase_lsu"/>
</dbReference>
<dbReference type="Pfam" id="PF00330">
    <property type="entry name" value="Aconitase"/>
    <property type="match status" value="1"/>
</dbReference>
<dbReference type="EC" id="4.2.1.33" evidence="7"/>
<keyword evidence="5 7" id="KW-0456">Lyase</keyword>
<dbReference type="PANTHER" id="PTHR43822">
    <property type="entry name" value="HOMOACONITASE, MITOCHONDRIAL-RELATED"/>
    <property type="match status" value="1"/>
</dbReference>
<evidence type="ECO:0000256" key="4">
    <source>
        <dbReference type="ARBA" id="ARBA00023014"/>
    </source>
</evidence>
<dbReference type="RefSeq" id="WP_260593512.1">
    <property type="nucleotide sequence ID" value="NZ_CP104003.1"/>
</dbReference>
<evidence type="ECO:0000256" key="1">
    <source>
        <dbReference type="ARBA" id="ARBA00022485"/>
    </source>
</evidence>
<evidence type="ECO:0000256" key="5">
    <source>
        <dbReference type="ARBA" id="ARBA00023239"/>
    </source>
</evidence>
<dbReference type="Proteomes" id="UP001057580">
    <property type="component" value="Chromosome"/>
</dbReference>
<proteinExistence type="predicted"/>
<dbReference type="InterPro" id="IPR001030">
    <property type="entry name" value="Acoase/IPM_deHydtase_lsu_aba"/>
</dbReference>
<feature type="domain" description="Aconitase/3-isopropylmalate dehydratase large subunit alpha/beta/alpha" evidence="6">
    <location>
        <begin position="9"/>
        <end position="409"/>
    </location>
</feature>
<keyword evidence="3" id="KW-0408">Iron</keyword>
<dbReference type="NCBIfam" id="TIGR01343">
    <property type="entry name" value="hacA_fam"/>
    <property type="match status" value="1"/>
</dbReference>
<evidence type="ECO:0000256" key="3">
    <source>
        <dbReference type="ARBA" id="ARBA00023004"/>
    </source>
</evidence>
<organism evidence="7 8">
    <name type="scientific">Salinirubellus salinus</name>
    <dbReference type="NCBI Taxonomy" id="1364945"/>
    <lineage>
        <taxon>Archaea</taxon>
        <taxon>Methanobacteriati</taxon>
        <taxon>Methanobacteriota</taxon>
        <taxon>Stenosarchaea group</taxon>
        <taxon>Halobacteria</taxon>
        <taxon>Halobacteriales</taxon>
        <taxon>Natronomonadaceae</taxon>
        <taxon>Salinirubellus</taxon>
    </lineage>
</organism>
<dbReference type="InterPro" id="IPR050067">
    <property type="entry name" value="IPM_dehydratase_rel_enz"/>
</dbReference>
<reference evidence="7" key="1">
    <citation type="submission" date="2022-09" db="EMBL/GenBank/DDBJ databases">
        <title>Diverse halophilic archaea isolated from saline environments.</title>
        <authorList>
            <person name="Cui H.-L."/>
        </authorList>
    </citation>
    <scope>NUCLEOTIDE SEQUENCE</scope>
    <source>
        <strain evidence="7">ZS-35-S2</strain>
    </source>
</reference>
<dbReference type="InterPro" id="IPR011826">
    <property type="entry name" value="HAcnase/IPMdehydase_lsu_prok"/>
</dbReference>
<dbReference type="GO" id="GO:0046872">
    <property type="term" value="F:metal ion binding"/>
    <property type="evidence" value="ECO:0007669"/>
    <property type="project" value="UniProtKB-KW"/>
</dbReference>
<evidence type="ECO:0000313" key="7">
    <source>
        <dbReference type="EMBL" id="UWM54492.1"/>
    </source>
</evidence>
<sequence>MAAGTMAQQILASHTDATSVSPGEHVTVEPDWVLAHDLSTYPVKGRMAQLGYDRVAHPENVVIVFDHHVPSASEVISDHMNEVEAWVREQGIEHFHPAGSGICHNVLVEEGYSVPGALMLGADSHTTSHGAYGAYATGIGHTDCAEVLGSGELWLRVPETKKLVVENTLPEGTTAKDLGLAIMGRLTAKGAIYDAIEYHGEGVEALAMYERRTLSNLAVELGAVTGMVPPDDTTEAYLEGRALLDYEPVVPREDAEYAAEVHLDASEVVPLLATPSQVDNISTVESNAGVHVDQVFVGSCNNSSYEDLAAFAGLLAGEQVAPGTDLVVVPGSKQALLRLNEEGLSNDIVEAGGIISPPGCGPCFGAHGGILGEGDVCLGTMNRNFPGRMGPGEIYLGSPETAAATAIYGEITDPREVR</sequence>